<sequence>MDLKTLGAEVAKIGLPLLGAALPIPGGMALGAALASTIGSPSAQPEDILATLTGNAQALAQAKQFELTHQETMLRITMDAQTAQFQAEVSDRQDARSKLAANGALWWIAALVLVTFAIIMTAVLVGSWRLLEGGITIKDVSVVAAISGLVGSIVGYVAANAQTVINFLFGGSMGNEKNSAALADSVRTSTQALAVGNNTPWSPAAAAPVLSISPSGMSSAVPVPQNITSAPLADEQDYVPSPGAQGDIYRGS</sequence>
<evidence type="ECO:0000256" key="1">
    <source>
        <dbReference type="SAM" id="MobiDB-lite"/>
    </source>
</evidence>
<keyword evidence="4" id="KW-1185">Reference proteome</keyword>
<feature type="transmembrane region" description="Helical" evidence="2">
    <location>
        <begin position="140"/>
        <end position="159"/>
    </location>
</feature>
<evidence type="ECO:0000313" key="4">
    <source>
        <dbReference type="Proteomes" id="UP000494252"/>
    </source>
</evidence>
<dbReference type="EMBL" id="CADIKI010000003">
    <property type="protein sequence ID" value="CAB3782012.1"/>
    <property type="molecule type" value="Genomic_DNA"/>
</dbReference>
<proteinExistence type="predicted"/>
<evidence type="ECO:0000313" key="3">
    <source>
        <dbReference type="EMBL" id="CAB3782012.1"/>
    </source>
</evidence>
<keyword evidence="2" id="KW-0812">Transmembrane</keyword>
<keyword evidence="2" id="KW-1133">Transmembrane helix</keyword>
<accession>A0A6J5FK57</accession>
<dbReference type="AlphaFoldDB" id="A0A6J5FK57"/>
<evidence type="ECO:0000256" key="2">
    <source>
        <dbReference type="SAM" id="Phobius"/>
    </source>
</evidence>
<keyword evidence="2" id="KW-0472">Membrane</keyword>
<dbReference type="Proteomes" id="UP000494252">
    <property type="component" value="Unassembled WGS sequence"/>
</dbReference>
<reference evidence="3 4" key="1">
    <citation type="submission" date="2020-04" db="EMBL/GenBank/DDBJ databases">
        <authorList>
            <person name="De Canck E."/>
        </authorList>
    </citation>
    <scope>NUCLEOTIDE SEQUENCE [LARGE SCALE GENOMIC DNA]</scope>
    <source>
        <strain evidence="3 4">LMG 27177</strain>
    </source>
</reference>
<name>A0A6J5FK57_9BURK</name>
<dbReference type="RefSeq" id="WP_175158492.1">
    <property type="nucleotide sequence ID" value="NZ_CADIKI010000003.1"/>
</dbReference>
<organism evidence="3 4">
    <name type="scientific">Paraburkholderia fynbosensis</name>
    <dbReference type="NCBI Taxonomy" id="1200993"/>
    <lineage>
        <taxon>Bacteria</taxon>
        <taxon>Pseudomonadati</taxon>
        <taxon>Pseudomonadota</taxon>
        <taxon>Betaproteobacteria</taxon>
        <taxon>Burkholderiales</taxon>
        <taxon>Burkholderiaceae</taxon>
        <taxon>Paraburkholderia</taxon>
    </lineage>
</organism>
<protein>
    <submittedName>
        <fullName evidence="3">Uncharacterized protein</fullName>
    </submittedName>
</protein>
<feature type="region of interest" description="Disordered" evidence="1">
    <location>
        <begin position="231"/>
        <end position="252"/>
    </location>
</feature>
<gene>
    <name evidence="3" type="ORF">LMG27177_01144</name>
</gene>
<feature type="transmembrane region" description="Helical" evidence="2">
    <location>
        <begin position="104"/>
        <end position="128"/>
    </location>
</feature>